<dbReference type="InterPro" id="IPR009702">
    <property type="entry name" value="DUF1284"/>
</dbReference>
<accession>M8DLS8</accession>
<evidence type="ECO:0000313" key="2">
    <source>
        <dbReference type="Proteomes" id="UP000012081"/>
    </source>
</evidence>
<dbReference type="PATRIC" id="fig|1300222.3.peg.668"/>
<protein>
    <recommendedName>
        <fullName evidence="3">Iron-sulfur binding protein</fullName>
    </recommendedName>
</protein>
<evidence type="ECO:0008006" key="3">
    <source>
        <dbReference type="Google" id="ProtNLM"/>
    </source>
</evidence>
<dbReference type="GeneID" id="89499060"/>
<dbReference type="RefSeq" id="WP_003386342.1">
    <property type="nucleotide sequence ID" value="NZ_APBN01000001.1"/>
</dbReference>
<sequence length="145" mass="16363">MEPVVLRGHHLLCVHGFRGMGYSPDFVVKMGEIVERIRDNEQDFPIQVVKGFDETCQVCPHKGSTRCEAAPDSEEHVQTLDQNVFRHLGITPGEVYLKSELVQRTRERVSPDDLAHLCEGCSWLSYGVCKEGITELRKGKNPEPS</sequence>
<dbReference type="EMBL" id="APBN01000001">
    <property type="protein sequence ID" value="EMT54568.1"/>
    <property type="molecule type" value="Genomic_DNA"/>
</dbReference>
<dbReference type="STRING" id="1300222.I532_03150"/>
<dbReference type="Pfam" id="PF06935">
    <property type="entry name" value="DUF1284"/>
    <property type="match status" value="1"/>
</dbReference>
<gene>
    <name evidence="1" type="ORF">I532_03150</name>
</gene>
<dbReference type="AlphaFoldDB" id="M8DLS8"/>
<dbReference type="OrthoDB" id="121064at2"/>
<keyword evidence="2" id="KW-1185">Reference proteome</keyword>
<name>M8DLS8_9BACL</name>
<dbReference type="Proteomes" id="UP000012081">
    <property type="component" value="Unassembled WGS sequence"/>
</dbReference>
<organism evidence="1 2">
    <name type="scientific">Brevibacillus borstelensis AK1</name>
    <dbReference type="NCBI Taxonomy" id="1300222"/>
    <lineage>
        <taxon>Bacteria</taxon>
        <taxon>Bacillati</taxon>
        <taxon>Bacillota</taxon>
        <taxon>Bacilli</taxon>
        <taxon>Bacillales</taxon>
        <taxon>Paenibacillaceae</taxon>
        <taxon>Brevibacillus</taxon>
    </lineage>
</organism>
<proteinExistence type="predicted"/>
<reference evidence="1 2" key="1">
    <citation type="submission" date="2013-03" db="EMBL/GenBank/DDBJ databases">
        <title>Assembly of a new bacterial strain Brevibacillus borstelensis AK1.</title>
        <authorList>
            <person name="Rajan I."/>
            <person name="PoliReddy D."/>
            <person name="Sugumar T."/>
            <person name="Rathinam K."/>
            <person name="Alqarawi S."/>
            <person name="Khalil A.B."/>
            <person name="Sivakumar N."/>
        </authorList>
    </citation>
    <scope>NUCLEOTIDE SEQUENCE [LARGE SCALE GENOMIC DNA]</scope>
    <source>
        <strain evidence="1 2">AK1</strain>
    </source>
</reference>
<comment type="caution">
    <text evidence="1">The sequence shown here is derived from an EMBL/GenBank/DDBJ whole genome shotgun (WGS) entry which is preliminary data.</text>
</comment>
<evidence type="ECO:0000313" key="1">
    <source>
        <dbReference type="EMBL" id="EMT54568.1"/>
    </source>
</evidence>